<feature type="compositionally biased region" description="Basic and acidic residues" evidence="7">
    <location>
        <begin position="201"/>
        <end position="216"/>
    </location>
</feature>
<dbReference type="GO" id="GO:0006367">
    <property type="term" value="P:transcription initiation at RNA polymerase II promoter"/>
    <property type="evidence" value="ECO:0007669"/>
    <property type="project" value="InterPro"/>
</dbReference>
<dbReference type="InterPro" id="IPR011039">
    <property type="entry name" value="TFIIF_interaction"/>
</dbReference>
<dbReference type="EMBL" id="MU853409">
    <property type="protein sequence ID" value="KAK4134402.1"/>
    <property type="molecule type" value="Genomic_DNA"/>
</dbReference>
<comment type="similarity">
    <text evidence="2">Belongs to the TFIIF alpha subunit family.</text>
</comment>
<dbReference type="GO" id="GO:0016251">
    <property type="term" value="F:RNA polymerase II general transcription initiation factor activity"/>
    <property type="evidence" value="ECO:0007669"/>
    <property type="project" value="TreeGrafter"/>
</dbReference>
<dbReference type="AlphaFoldDB" id="A0AAN6UJY9"/>
<evidence type="ECO:0000256" key="6">
    <source>
        <dbReference type="ARBA" id="ARBA00023242"/>
    </source>
</evidence>
<evidence type="ECO:0000256" key="7">
    <source>
        <dbReference type="SAM" id="MobiDB-lite"/>
    </source>
</evidence>
<dbReference type="InterPro" id="IPR008851">
    <property type="entry name" value="TFIIF-alpha"/>
</dbReference>
<feature type="compositionally biased region" description="Polar residues" evidence="7">
    <location>
        <begin position="539"/>
        <end position="549"/>
    </location>
</feature>
<keyword evidence="3" id="KW-0805">Transcription regulation</keyword>
<feature type="compositionally biased region" description="Basic and acidic residues" evidence="7">
    <location>
        <begin position="466"/>
        <end position="486"/>
    </location>
</feature>
<keyword evidence="5" id="KW-0804">Transcription</keyword>
<dbReference type="GO" id="GO:0001096">
    <property type="term" value="F:TFIIF-class transcription factor complex binding"/>
    <property type="evidence" value="ECO:0007669"/>
    <property type="project" value="TreeGrafter"/>
</dbReference>
<feature type="compositionally biased region" description="Low complexity" evidence="7">
    <location>
        <begin position="20"/>
        <end position="31"/>
    </location>
</feature>
<evidence type="ECO:0000256" key="5">
    <source>
        <dbReference type="ARBA" id="ARBA00023163"/>
    </source>
</evidence>
<keyword evidence="6" id="KW-0539">Nucleus</keyword>
<evidence type="ECO:0000313" key="8">
    <source>
        <dbReference type="EMBL" id="KAK4134402.1"/>
    </source>
</evidence>
<feature type="compositionally biased region" description="Acidic residues" evidence="7">
    <location>
        <begin position="403"/>
        <end position="413"/>
    </location>
</feature>
<feature type="region of interest" description="Disordered" evidence="7">
    <location>
        <begin position="1"/>
        <end position="55"/>
    </location>
</feature>
<evidence type="ECO:0000256" key="4">
    <source>
        <dbReference type="ARBA" id="ARBA00023125"/>
    </source>
</evidence>
<evidence type="ECO:0000256" key="1">
    <source>
        <dbReference type="ARBA" id="ARBA00004123"/>
    </source>
</evidence>
<keyword evidence="4" id="KW-0238">DNA-binding</keyword>
<evidence type="ECO:0000256" key="2">
    <source>
        <dbReference type="ARBA" id="ARBA00005249"/>
    </source>
</evidence>
<comment type="subcellular location">
    <subcellularLocation>
        <location evidence="1">Nucleus</location>
    </subcellularLocation>
</comment>
<evidence type="ECO:0000256" key="3">
    <source>
        <dbReference type="ARBA" id="ARBA00023015"/>
    </source>
</evidence>
<feature type="compositionally biased region" description="Polar residues" evidence="7">
    <location>
        <begin position="490"/>
        <end position="501"/>
    </location>
</feature>
<dbReference type="PANTHER" id="PTHR13011">
    <property type="entry name" value="TFIIF-ALPHA"/>
    <property type="match status" value="1"/>
</dbReference>
<comment type="caution">
    <text evidence="8">The sequence shown here is derived from an EMBL/GenBank/DDBJ whole genome shotgun (WGS) entry which is preliminary data.</text>
</comment>
<accession>A0AAN6UJY9</accession>
<dbReference type="Proteomes" id="UP001304895">
    <property type="component" value="Unassembled WGS sequence"/>
</dbReference>
<dbReference type="SUPFAM" id="SSF50916">
    <property type="entry name" value="Rap30/74 interaction domains"/>
    <property type="match status" value="1"/>
</dbReference>
<proteinExistence type="inferred from homology"/>
<feature type="compositionally biased region" description="Basic residues" evidence="7">
    <location>
        <begin position="578"/>
        <end position="587"/>
    </location>
</feature>
<evidence type="ECO:0000313" key="9">
    <source>
        <dbReference type="Proteomes" id="UP001304895"/>
    </source>
</evidence>
<keyword evidence="9" id="KW-1185">Reference proteome</keyword>
<feature type="region of interest" description="Disordered" evidence="7">
    <location>
        <begin position="339"/>
        <end position="631"/>
    </location>
</feature>
<feature type="compositionally biased region" description="Basic and acidic residues" evidence="7">
    <location>
        <begin position="385"/>
        <end position="395"/>
    </location>
</feature>
<dbReference type="GO" id="GO:0005674">
    <property type="term" value="C:transcription factor TFIIF complex"/>
    <property type="evidence" value="ECO:0007669"/>
    <property type="project" value="TreeGrafter"/>
</dbReference>
<feature type="compositionally biased region" description="Basic and acidic residues" evidence="7">
    <location>
        <begin position="351"/>
        <end position="362"/>
    </location>
</feature>
<dbReference type="GO" id="GO:0032968">
    <property type="term" value="P:positive regulation of transcription elongation by RNA polymerase II"/>
    <property type="evidence" value="ECO:0007669"/>
    <property type="project" value="InterPro"/>
</dbReference>
<dbReference type="PANTHER" id="PTHR13011:SF0">
    <property type="entry name" value="GENERAL TRANSCRIPTION FACTOR IIF SUBUNIT 1"/>
    <property type="match status" value="1"/>
</dbReference>
<feature type="compositionally biased region" description="Low complexity" evidence="7">
    <location>
        <begin position="1"/>
        <end position="13"/>
    </location>
</feature>
<organism evidence="8 9">
    <name type="scientific">Trichocladium antarcticum</name>
    <dbReference type="NCBI Taxonomy" id="1450529"/>
    <lineage>
        <taxon>Eukaryota</taxon>
        <taxon>Fungi</taxon>
        <taxon>Dikarya</taxon>
        <taxon>Ascomycota</taxon>
        <taxon>Pezizomycotina</taxon>
        <taxon>Sordariomycetes</taxon>
        <taxon>Sordariomycetidae</taxon>
        <taxon>Sordariales</taxon>
        <taxon>Chaetomiaceae</taxon>
        <taxon>Trichocladium</taxon>
    </lineage>
</organism>
<feature type="compositionally biased region" description="Acidic residues" evidence="7">
    <location>
        <begin position="363"/>
        <end position="384"/>
    </location>
</feature>
<feature type="region of interest" description="Disordered" evidence="7">
    <location>
        <begin position="182"/>
        <end position="225"/>
    </location>
</feature>
<reference evidence="8" key="1">
    <citation type="journal article" date="2023" name="Mol. Phylogenet. Evol.">
        <title>Genome-scale phylogeny and comparative genomics of the fungal order Sordariales.</title>
        <authorList>
            <person name="Hensen N."/>
            <person name="Bonometti L."/>
            <person name="Westerberg I."/>
            <person name="Brannstrom I.O."/>
            <person name="Guillou S."/>
            <person name="Cros-Aarteil S."/>
            <person name="Calhoun S."/>
            <person name="Haridas S."/>
            <person name="Kuo A."/>
            <person name="Mondo S."/>
            <person name="Pangilinan J."/>
            <person name="Riley R."/>
            <person name="LaButti K."/>
            <person name="Andreopoulos B."/>
            <person name="Lipzen A."/>
            <person name="Chen C."/>
            <person name="Yan M."/>
            <person name="Daum C."/>
            <person name="Ng V."/>
            <person name="Clum A."/>
            <person name="Steindorff A."/>
            <person name="Ohm R.A."/>
            <person name="Martin F."/>
            <person name="Silar P."/>
            <person name="Natvig D.O."/>
            <person name="Lalanne C."/>
            <person name="Gautier V."/>
            <person name="Ament-Velasquez S.L."/>
            <person name="Kruys A."/>
            <person name="Hutchinson M.I."/>
            <person name="Powell A.J."/>
            <person name="Barry K."/>
            <person name="Miller A.N."/>
            <person name="Grigoriev I.V."/>
            <person name="Debuchy R."/>
            <person name="Gladieux P."/>
            <person name="Hiltunen Thoren M."/>
            <person name="Johannesson H."/>
        </authorList>
    </citation>
    <scope>NUCLEOTIDE SEQUENCE</scope>
    <source>
        <strain evidence="8">CBS 123565</strain>
    </source>
</reference>
<protein>
    <submittedName>
        <fullName evidence="8">Rap30/74 interaction domain-containing protein</fullName>
    </submittedName>
</protein>
<dbReference type="GO" id="GO:0003677">
    <property type="term" value="F:DNA binding"/>
    <property type="evidence" value="ECO:0007669"/>
    <property type="project" value="UniProtKB-KW"/>
</dbReference>
<name>A0AAN6UJY9_9PEZI</name>
<sequence length="691" mass="76641">MSAPSAPPAGNGPRRPPGAPVARRAAANPLVARKKPRPKPAITRPRKDDPGQFIGNAAVSHAFNQGVNEQNDAAMRKLAQQRAQNGGWTEKPPDQYQDFPLVMTKKSMMEGIRHHIMRLSKAKGDGIVDVTNQDQFPRPVTLLRRDPRQPPAYRMAMKEEHASSLEPAEATEYERLRQMRADKEAQRALDQAQIAPVARGNEPKPKQSGNSKKDKTTAFYGRNSDAQKRESKIHYEETWPWHIEDAEGKAGVWVGSYVASLSDLNVALVIDGTRFRMIPLERYYKFDEKPKFDTLSLDDAEKMMYEVKEIKRWVMKQKNDEELEREKNETRNFLRGPTRVKMESATSRMARRTERQDDKELDFSGDEFQDDDETPGFEADDEDTKDAKERIRREQAAANMFGEGEEDKVEQEEREQQLEKLKRKMMGKQTVRGLKKLEHAIDYEDMESGDENNPFTDESESDNSDSEDRKESGKEDDEPKKPEQKEQGASGANSRGNTTPSGKHKADAAKKGKLKRAPGSPNMSESSDNEAARKKLKTGNGSVVPSRSGTPIPGRPKALGAMSDGEATAGEASDAGARLKKKLKVKPGMRPGGTPSGSRAGSPAPFAPSRSGVATPSGSPPPGVPMDKIQPSEIIEALAPYAESGISLGNLLRKFLPRMNKPGTITKGAWLQMVKVHAVYGPDKLLRPKTN</sequence>
<reference evidence="8" key="2">
    <citation type="submission" date="2023-05" db="EMBL/GenBank/DDBJ databases">
        <authorList>
            <consortium name="Lawrence Berkeley National Laboratory"/>
            <person name="Steindorff A."/>
            <person name="Hensen N."/>
            <person name="Bonometti L."/>
            <person name="Westerberg I."/>
            <person name="Brannstrom I.O."/>
            <person name="Guillou S."/>
            <person name="Cros-Aarteil S."/>
            <person name="Calhoun S."/>
            <person name="Haridas S."/>
            <person name="Kuo A."/>
            <person name="Mondo S."/>
            <person name="Pangilinan J."/>
            <person name="Riley R."/>
            <person name="Labutti K."/>
            <person name="Andreopoulos B."/>
            <person name="Lipzen A."/>
            <person name="Chen C."/>
            <person name="Yanf M."/>
            <person name="Daum C."/>
            <person name="Ng V."/>
            <person name="Clum A."/>
            <person name="Ohm R."/>
            <person name="Martin F."/>
            <person name="Silar P."/>
            <person name="Natvig D."/>
            <person name="Lalanne C."/>
            <person name="Gautier V."/>
            <person name="Ament-Velasquez S.L."/>
            <person name="Kruys A."/>
            <person name="Hutchinson M.I."/>
            <person name="Powell A.J."/>
            <person name="Barry K."/>
            <person name="Miller A.N."/>
            <person name="Grigoriev I.V."/>
            <person name="Debuchy R."/>
            <person name="Gladieux P."/>
            <person name="Thoren M.H."/>
            <person name="Johannesson H."/>
        </authorList>
    </citation>
    <scope>NUCLEOTIDE SEQUENCE</scope>
    <source>
        <strain evidence="8">CBS 123565</strain>
    </source>
</reference>
<gene>
    <name evidence="8" type="ORF">BT67DRAFT_442318</name>
</gene>